<evidence type="ECO:0000256" key="2">
    <source>
        <dbReference type="ARBA" id="ARBA00012415"/>
    </source>
</evidence>
<dbReference type="GO" id="GO:0006011">
    <property type="term" value="P:UDP-alpha-D-glucose metabolic process"/>
    <property type="evidence" value="ECO:0007669"/>
    <property type="project" value="InterPro"/>
</dbReference>
<evidence type="ECO:0000256" key="7">
    <source>
        <dbReference type="RuleBase" id="RU361259"/>
    </source>
</evidence>
<dbReference type="Gene3D" id="3.90.550.10">
    <property type="entry name" value="Spore Coat Polysaccharide Biosynthesis Protein SpsA, Chain A"/>
    <property type="match status" value="1"/>
</dbReference>
<evidence type="ECO:0000313" key="10">
    <source>
        <dbReference type="Proteomes" id="UP000391834"/>
    </source>
</evidence>
<dbReference type="Pfam" id="PF00483">
    <property type="entry name" value="NTP_transferase"/>
    <property type="match status" value="1"/>
</dbReference>
<proteinExistence type="inferred from homology"/>
<dbReference type="OrthoDB" id="9813880at2"/>
<dbReference type="EC" id="2.7.7.9" evidence="2 7"/>
<dbReference type="NCBIfam" id="TIGR01099">
    <property type="entry name" value="galU"/>
    <property type="match status" value="1"/>
</dbReference>
<evidence type="ECO:0000256" key="3">
    <source>
        <dbReference type="ARBA" id="ARBA00019048"/>
    </source>
</evidence>
<dbReference type="PANTHER" id="PTHR43197">
    <property type="entry name" value="UTP--GLUCOSE-1-PHOSPHATE URIDYLYLTRANSFERASE"/>
    <property type="match status" value="1"/>
</dbReference>
<dbReference type="InterPro" id="IPR005771">
    <property type="entry name" value="GalU_uridylyltTrfase_bac/arc"/>
</dbReference>
<evidence type="ECO:0000259" key="8">
    <source>
        <dbReference type="Pfam" id="PF00483"/>
    </source>
</evidence>
<keyword evidence="10" id="KW-1185">Reference proteome</keyword>
<protein>
    <recommendedName>
        <fullName evidence="3 7">UTP--glucose-1-phosphate uridylyltransferase</fullName>
        <ecNumber evidence="2 7">2.7.7.9</ecNumber>
    </recommendedName>
    <alternativeName>
        <fullName evidence="7">UDP-glucose pyrophosphorylase</fullName>
    </alternativeName>
</protein>
<evidence type="ECO:0000256" key="6">
    <source>
        <dbReference type="ARBA" id="ARBA00048128"/>
    </source>
</evidence>
<feature type="domain" description="Nucleotidyl transferase" evidence="8">
    <location>
        <begin position="4"/>
        <end position="262"/>
    </location>
</feature>
<organism evidence="9 10">
    <name type="scientific">Prolixibacter bellariivorans</name>
    <dbReference type="NCBI Taxonomy" id="314319"/>
    <lineage>
        <taxon>Bacteria</taxon>
        <taxon>Pseudomonadati</taxon>
        <taxon>Bacteroidota</taxon>
        <taxon>Bacteroidia</taxon>
        <taxon>Marinilabiliales</taxon>
        <taxon>Prolixibacteraceae</taxon>
        <taxon>Prolixibacter</taxon>
    </lineage>
</organism>
<dbReference type="SUPFAM" id="SSF53448">
    <property type="entry name" value="Nucleotide-diphospho-sugar transferases"/>
    <property type="match status" value="1"/>
</dbReference>
<dbReference type="CDD" id="cd02541">
    <property type="entry name" value="UGPase_prokaryotic"/>
    <property type="match status" value="1"/>
</dbReference>
<dbReference type="Proteomes" id="UP000391834">
    <property type="component" value="Unassembled WGS sequence"/>
</dbReference>
<dbReference type="EMBL" id="BLAX01000001">
    <property type="protein sequence ID" value="GET33437.1"/>
    <property type="molecule type" value="Genomic_DNA"/>
</dbReference>
<comment type="similarity">
    <text evidence="1 7">Belongs to the UDPGP type 2 family.</text>
</comment>
<evidence type="ECO:0000313" key="9">
    <source>
        <dbReference type="EMBL" id="GET33437.1"/>
    </source>
</evidence>
<dbReference type="InterPro" id="IPR029044">
    <property type="entry name" value="Nucleotide-diphossugar_trans"/>
</dbReference>
<dbReference type="AlphaFoldDB" id="A0A5M4B1G4"/>
<dbReference type="RefSeq" id="WP_025864458.1">
    <property type="nucleotide sequence ID" value="NZ_BLAX01000001.1"/>
</dbReference>
<accession>A0A5M4B1G4</accession>
<comment type="caution">
    <text evidence="9">The sequence shown here is derived from an EMBL/GenBank/DDBJ whole genome shotgun (WGS) entry which is preliminary data.</text>
</comment>
<evidence type="ECO:0000256" key="4">
    <source>
        <dbReference type="ARBA" id="ARBA00022679"/>
    </source>
</evidence>
<dbReference type="PANTHER" id="PTHR43197:SF1">
    <property type="entry name" value="UTP--GLUCOSE-1-PHOSPHATE URIDYLYLTRANSFERASE"/>
    <property type="match status" value="1"/>
</dbReference>
<reference evidence="9 10" key="1">
    <citation type="submission" date="2019-10" db="EMBL/GenBank/DDBJ databases">
        <title>Prolixibacter strains distinguished by the presence of nitrate reductase genes were adept at nitrate-dependent anaerobic corrosion of metallic iron and carbon steel.</title>
        <authorList>
            <person name="Iino T."/>
            <person name="Shono N."/>
            <person name="Ito K."/>
            <person name="Nakamura R."/>
            <person name="Sueoka K."/>
            <person name="Harayama S."/>
            <person name="Ohkuma M."/>
        </authorList>
    </citation>
    <scope>NUCLEOTIDE SEQUENCE [LARGE SCALE GENOMIC DNA]</scope>
    <source>
        <strain evidence="9 10">JCM 13498</strain>
    </source>
</reference>
<keyword evidence="4 7" id="KW-0808">Transferase</keyword>
<dbReference type="GO" id="GO:0003983">
    <property type="term" value="F:UTP:glucose-1-phosphate uridylyltransferase activity"/>
    <property type="evidence" value="ECO:0007669"/>
    <property type="project" value="UniProtKB-EC"/>
</dbReference>
<sequence>MIRKAVIPAAGFGTRFLPITKAQPKEMIPIVDTPVIQYVVEEAVASGITDILMIIGRGKRAVEEHFDRSFELEHLLEQKKKFKELDAIRRITDMANIHFVWQKEMNGLGDAILHARDHVGNEPFAVLLGDTIFRSKIPVTRQLVEVAEKYNSSVVGLEEVERNLVSRYGIFDGTHLQNNIWQAKQLIEKPAVQEAPSNLAIASRYIFMPEIFSYLEKTPPGKNNEIQITDAMQALLQNEKIFGVKLQGELFDIGDKLEFIKTNVLFGMEQEDIGENLKIWIKELARKL</sequence>
<evidence type="ECO:0000256" key="1">
    <source>
        <dbReference type="ARBA" id="ARBA00006890"/>
    </source>
</evidence>
<dbReference type="InterPro" id="IPR005835">
    <property type="entry name" value="NTP_transferase_dom"/>
</dbReference>
<evidence type="ECO:0000256" key="5">
    <source>
        <dbReference type="ARBA" id="ARBA00022695"/>
    </source>
</evidence>
<gene>
    <name evidence="9" type="ORF">PbJCM13498_23000</name>
</gene>
<comment type="catalytic activity">
    <reaction evidence="6 7">
        <text>alpha-D-glucose 1-phosphate + UTP + H(+) = UDP-alpha-D-glucose + diphosphate</text>
        <dbReference type="Rhea" id="RHEA:19889"/>
        <dbReference type="ChEBI" id="CHEBI:15378"/>
        <dbReference type="ChEBI" id="CHEBI:33019"/>
        <dbReference type="ChEBI" id="CHEBI:46398"/>
        <dbReference type="ChEBI" id="CHEBI:58601"/>
        <dbReference type="ChEBI" id="CHEBI:58885"/>
        <dbReference type="EC" id="2.7.7.9"/>
    </reaction>
</comment>
<keyword evidence="5 7" id="KW-0548">Nucleotidyltransferase</keyword>
<name>A0A5M4B1G4_9BACT</name>